<comment type="caution">
    <text evidence="1">The sequence shown here is derived from an EMBL/GenBank/DDBJ whole genome shotgun (WGS) entry which is preliminary data.</text>
</comment>
<proteinExistence type="predicted"/>
<evidence type="ECO:0000313" key="1">
    <source>
        <dbReference type="EMBL" id="MDT7845616.1"/>
    </source>
</evidence>
<evidence type="ECO:0000313" key="2">
    <source>
        <dbReference type="Proteomes" id="UP001257948"/>
    </source>
</evidence>
<sequence>MTAAGSQAVGDGVQRFVQRQFGTAGEPDRRQPAPRLFTDRAGDVDALGTERVEMKARSFAASWP</sequence>
<name>A0ABU3M285_9ACTN</name>
<dbReference type="RefSeq" id="WP_314205796.1">
    <property type="nucleotide sequence ID" value="NZ_JAVTLL010000027.1"/>
</dbReference>
<dbReference type="EMBL" id="JAVTLL010000027">
    <property type="protein sequence ID" value="MDT7845616.1"/>
    <property type="molecule type" value="Genomic_DNA"/>
</dbReference>
<keyword evidence="2" id="KW-1185">Reference proteome</keyword>
<accession>A0ABU3M285</accession>
<gene>
    <name evidence="1" type="ORF">RQC66_33370</name>
</gene>
<organism evidence="1 2">
    <name type="scientific">Streptomyces justiciae</name>
    <dbReference type="NCBI Taxonomy" id="2780140"/>
    <lineage>
        <taxon>Bacteria</taxon>
        <taxon>Bacillati</taxon>
        <taxon>Actinomycetota</taxon>
        <taxon>Actinomycetes</taxon>
        <taxon>Kitasatosporales</taxon>
        <taxon>Streptomycetaceae</taxon>
        <taxon>Streptomyces</taxon>
    </lineage>
</organism>
<reference evidence="2" key="1">
    <citation type="submission" date="2023-07" db="EMBL/GenBank/DDBJ databases">
        <title>Draft genome sequence of the endophytic actinobacterium Streptomyces justiciae WPN32, a potential antibiotic producer.</title>
        <authorList>
            <person name="Yasawong M."/>
            <person name="Pana W."/>
            <person name="Ganta P."/>
            <person name="Santapan N."/>
            <person name="Songngamsuk T."/>
            <person name="Phatcharaharikarn M."/>
            <person name="Kerdtoob S."/>
            <person name="Nantapong N."/>
        </authorList>
    </citation>
    <scope>NUCLEOTIDE SEQUENCE [LARGE SCALE GENOMIC DNA]</scope>
    <source>
        <strain evidence="2">WPN32</strain>
    </source>
</reference>
<dbReference type="Proteomes" id="UP001257948">
    <property type="component" value="Unassembled WGS sequence"/>
</dbReference>
<protein>
    <submittedName>
        <fullName evidence="1">Uncharacterized protein</fullName>
    </submittedName>
</protein>